<dbReference type="InterPro" id="IPR012337">
    <property type="entry name" value="RNaseH-like_sf"/>
</dbReference>
<dbReference type="Pfam" id="PF02171">
    <property type="entry name" value="Piwi"/>
    <property type="match status" value="2"/>
</dbReference>
<keyword evidence="3" id="KW-1185">Reference proteome</keyword>
<proteinExistence type="predicted"/>
<reference evidence="4" key="1">
    <citation type="submission" date="2022-11" db="UniProtKB">
        <authorList>
            <consortium name="WormBaseParasite"/>
        </authorList>
    </citation>
    <scope>IDENTIFICATION</scope>
</reference>
<dbReference type="SUPFAM" id="SSF53098">
    <property type="entry name" value="Ribonuclease H-like"/>
    <property type="match status" value="1"/>
</dbReference>
<accession>A0A914Z2D8</accession>
<feature type="chain" id="PRO_5038123201" evidence="1">
    <location>
        <begin position="19"/>
        <end position="177"/>
    </location>
</feature>
<keyword evidence="1" id="KW-0732">Signal</keyword>
<evidence type="ECO:0000313" key="3">
    <source>
        <dbReference type="Proteomes" id="UP000887577"/>
    </source>
</evidence>
<dbReference type="Proteomes" id="UP000887577">
    <property type="component" value="Unplaced"/>
</dbReference>
<protein>
    <submittedName>
        <fullName evidence="4">Piwi domain-containing protein</fullName>
    </submittedName>
</protein>
<evidence type="ECO:0000313" key="4">
    <source>
        <dbReference type="WBParaSite" id="PSU_v2.g4413.t1"/>
    </source>
</evidence>
<name>A0A914Z2D8_9BILA</name>
<sequence>MNFVLLVLLKHLELILYAANDKKHPFEFVGGFRLQKPSKEERVTVLGEIVQECFKRFKVNRGQYPRKLILFRNGCSEGQFKMVLSTELPFAIGASSDLKYDAQVTLIVPNRFALQGTAKTPRFTIIYDGNIDDAVQLWCYNLCFGIQIDRLPTSLPSPVYIATRYAERGRALLNASS</sequence>
<dbReference type="InterPro" id="IPR003165">
    <property type="entry name" value="Piwi"/>
</dbReference>
<dbReference type="SMART" id="SM00950">
    <property type="entry name" value="Piwi"/>
    <property type="match status" value="1"/>
</dbReference>
<dbReference type="GO" id="GO:0003676">
    <property type="term" value="F:nucleic acid binding"/>
    <property type="evidence" value="ECO:0007669"/>
    <property type="project" value="InterPro"/>
</dbReference>
<dbReference type="InterPro" id="IPR036397">
    <property type="entry name" value="RNaseH_sf"/>
</dbReference>
<dbReference type="PANTHER" id="PTHR22891">
    <property type="entry name" value="EUKARYOTIC TRANSLATION INITIATION FACTOR 2C"/>
    <property type="match status" value="1"/>
</dbReference>
<dbReference type="WBParaSite" id="PSU_v2.g4413.t1">
    <property type="protein sequence ID" value="PSU_v2.g4413.t1"/>
    <property type="gene ID" value="PSU_v2.g4413"/>
</dbReference>
<evidence type="ECO:0000259" key="2">
    <source>
        <dbReference type="SMART" id="SM00950"/>
    </source>
</evidence>
<organism evidence="3 4">
    <name type="scientific">Panagrolaimus superbus</name>
    <dbReference type="NCBI Taxonomy" id="310955"/>
    <lineage>
        <taxon>Eukaryota</taxon>
        <taxon>Metazoa</taxon>
        <taxon>Ecdysozoa</taxon>
        <taxon>Nematoda</taxon>
        <taxon>Chromadorea</taxon>
        <taxon>Rhabditida</taxon>
        <taxon>Tylenchina</taxon>
        <taxon>Panagrolaimomorpha</taxon>
        <taxon>Panagrolaimoidea</taxon>
        <taxon>Panagrolaimidae</taxon>
        <taxon>Panagrolaimus</taxon>
    </lineage>
</organism>
<feature type="signal peptide" evidence="1">
    <location>
        <begin position="1"/>
        <end position="18"/>
    </location>
</feature>
<dbReference type="Gene3D" id="3.30.420.10">
    <property type="entry name" value="Ribonuclease H-like superfamily/Ribonuclease H"/>
    <property type="match status" value="2"/>
</dbReference>
<feature type="domain" description="Piwi" evidence="2">
    <location>
        <begin position="3"/>
        <end position="174"/>
    </location>
</feature>
<evidence type="ECO:0000256" key="1">
    <source>
        <dbReference type="SAM" id="SignalP"/>
    </source>
</evidence>
<dbReference type="AlphaFoldDB" id="A0A914Z2D8"/>